<evidence type="ECO:0000256" key="6">
    <source>
        <dbReference type="ARBA" id="ARBA00022741"/>
    </source>
</evidence>
<evidence type="ECO:0000313" key="13">
    <source>
        <dbReference type="EMBL" id="CAI5771139.1"/>
    </source>
</evidence>
<dbReference type="GO" id="GO:0006729">
    <property type="term" value="P:tetrahydrobiopterin biosynthetic process"/>
    <property type="evidence" value="ECO:0007669"/>
    <property type="project" value="UniProtKB-KW"/>
</dbReference>
<accession>A0AA35K578</accession>
<dbReference type="Gene3D" id="1.10.286.10">
    <property type="match status" value="1"/>
</dbReference>
<evidence type="ECO:0000256" key="2">
    <source>
        <dbReference type="ARBA" id="ARBA00005080"/>
    </source>
</evidence>
<dbReference type="EC" id="3.5.4.16" evidence="4"/>
<dbReference type="FunFam" id="3.30.1130.10:FF:000012">
    <property type="entry name" value="GTP cyclohydrolase 1"/>
    <property type="match status" value="1"/>
</dbReference>
<evidence type="ECO:0000256" key="3">
    <source>
        <dbReference type="ARBA" id="ARBA00008085"/>
    </source>
</evidence>
<dbReference type="InterPro" id="IPR018234">
    <property type="entry name" value="GTP_CycHdrlase_I_CS"/>
</dbReference>
<keyword evidence="8" id="KW-0783">Tetrahydrobiopterin biosynthesis</keyword>
<feature type="region of interest" description="Disordered" evidence="11">
    <location>
        <begin position="37"/>
        <end position="68"/>
    </location>
</feature>
<evidence type="ECO:0000256" key="5">
    <source>
        <dbReference type="ARBA" id="ARBA00017272"/>
    </source>
</evidence>
<dbReference type="InterPro" id="IPR043134">
    <property type="entry name" value="GTP-CH-I_N"/>
</dbReference>
<evidence type="ECO:0000256" key="10">
    <source>
        <dbReference type="ARBA" id="ARBA00030854"/>
    </source>
</evidence>
<evidence type="ECO:0000256" key="9">
    <source>
        <dbReference type="ARBA" id="ARBA00023134"/>
    </source>
</evidence>
<dbReference type="GO" id="GO:0003934">
    <property type="term" value="F:GTP cyclohydrolase I activity"/>
    <property type="evidence" value="ECO:0007669"/>
    <property type="project" value="UniProtKB-EC"/>
</dbReference>
<dbReference type="GO" id="GO:0005737">
    <property type="term" value="C:cytoplasm"/>
    <property type="evidence" value="ECO:0007669"/>
    <property type="project" value="TreeGrafter"/>
</dbReference>
<keyword evidence="6" id="KW-0547">Nucleotide-binding</keyword>
<dbReference type="NCBIfam" id="TIGR00063">
    <property type="entry name" value="folE"/>
    <property type="match status" value="1"/>
</dbReference>
<dbReference type="NCBIfam" id="NF006825">
    <property type="entry name" value="PRK09347.1-2"/>
    <property type="match status" value="1"/>
</dbReference>
<keyword evidence="7" id="KW-0378">Hydrolase</keyword>
<keyword evidence="14" id="KW-1185">Reference proteome</keyword>
<dbReference type="PROSITE" id="PS00860">
    <property type="entry name" value="GTP_CYCLOHYDROL_1_2"/>
    <property type="match status" value="1"/>
</dbReference>
<evidence type="ECO:0000256" key="1">
    <source>
        <dbReference type="ARBA" id="ARBA00001052"/>
    </source>
</evidence>
<dbReference type="CDD" id="cd00642">
    <property type="entry name" value="GTP_cyclohydro1"/>
    <property type="match status" value="1"/>
</dbReference>
<evidence type="ECO:0000313" key="14">
    <source>
        <dbReference type="Proteomes" id="UP001178461"/>
    </source>
</evidence>
<organism evidence="13 14">
    <name type="scientific">Podarcis lilfordi</name>
    <name type="common">Lilford's wall lizard</name>
    <dbReference type="NCBI Taxonomy" id="74358"/>
    <lineage>
        <taxon>Eukaryota</taxon>
        <taxon>Metazoa</taxon>
        <taxon>Chordata</taxon>
        <taxon>Craniata</taxon>
        <taxon>Vertebrata</taxon>
        <taxon>Euteleostomi</taxon>
        <taxon>Lepidosauria</taxon>
        <taxon>Squamata</taxon>
        <taxon>Bifurcata</taxon>
        <taxon>Unidentata</taxon>
        <taxon>Episquamata</taxon>
        <taxon>Laterata</taxon>
        <taxon>Lacertibaenia</taxon>
        <taxon>Lacertidae</taxon>
        <taxon>Podarcis</taxon>
    </lineage>
</organism>
<dbReference type="InterPro" id="IPR020602">
    <property type="entry name" value="GTP_CycHdrlase_I_dom"/>
</dbReference>
<proteinExistence type="inferred from homology"/>
<comment type="pathway">
    <text evidence="2">Cofactor biosynthesis; 7,8-dihydroneopterin triphosphate biosynthesis; 7,8-dihydroneopterin triphosphate from GTP: step 1/1.</text>
</comment>
<protein>
    <recommendedName>
        <fullName evidence="5">GTP cyclohydrolase 1</fullName>
        <ecNumber evidence="4">3.5.4.16</ecNumber>
    </recommendedName>
    <alternativeName>
        <fullName evidence="10">GTP cyclohydrolase I</fullName>
    </alternativeName>
</protein>
<comment type="catalytic activity">
    <reaction evidence="1">
        <text>GTP + H2O = 7,8-dihydroneopterin 3'-triphosphate + formate + H(+)</text>
        <dbReference type="Rhea" id="RHEA:17473"/>
        <dbReference type="ChEBI" id="CHEBI:15377"/>
        <dbReference type="ChEBI" id="CHEBI:15378"/>
        <dbReference type="ChEBI" id="CHEBI:15740"/>
        <dbReference type="ChEBI" id="CHEBI:37565"/>
        <dbReference type="ChEBI" id="CHEBI:58462"/>
        <dbReference type="EC" id="3.5.4.16"/>
    </reaction>
</comment>
<feature type="compositionally biased region" description="Basic and acidic residues" evidence="11">
    <location>
        <begin position="53"/>
        <end position="66"/>
    </location>
</feature>
<dbReference type="Gene3D" id="3.30.1130.10">
    <property type="match status" value="1"/>
</dbReference>
<dbReference type="AlphaFoldDB" id="A0AA35K578"/>
<dbReference type="InterPro" id="IPR001474">
    <property type="entry name" value="GTP_CycHdrlase_I"/>
</dbReference>
<gene>
    <name evidence="13" type="ORF">PODLI_1B017133</name>
</gene>
<sequence length="249" mass="27803">MERPRLEAQCYRNGDCHPGRLLGGLSELAAGSNPCEIRKPAAKLPRPPSDKGSWAREGEEREERDGLPALEDAYTSILEGLGEDPTREGLLLTPRRAAKAMQFLTKGYRETVGDILNDAVFDEDHDEMVIVKDIDMFSLCEHHLVPFFGKVHIGYLPRKKVVGLSKLARIVEIFSRRLQVQERLTKQIALAITEALKPVGVAVVIEASHMCMIMRGVQKMSSKTVTSAMLGVLREDPKTREEFLALIKN</sequence>
<dbReference type="GO" id="GO:0008270">
    <property type="term" value="F:zinc ion binding"/>
    <property type="evidence" value="ECO:0007669"/>
    <property type="project" value="TreeGrafter"/>
</dbReference>
<dbReference type="SUPFAM" id="SSF55620">
    <property type="entry name" value="Tetrahydrobiopterin biosynthesis enzymes-like"/>
    <property type="match status" value="1"/>
</dbReference>
<evidence type="ECO:0000259" key="12">
    <source>
        <dbReference type="Pfam" id="PF01227"/>
    </source>
</evidence>
<comment type="similarity">
    <text evidence="3">Belongs to the GTP cyclohydrolase I family.</text>
</comment>
<dbReference type="PANTHER" id="PTHR11109">
    <property type="entry name" value="GTP CYCLOHYDROLASE I"/>
    <property type="match status" value="1"/>
</dbReference>
<evidence type="ECO:0000256" key="11">
    <source>
        <dbReference type="SAM" id="MobiDB-lite"/>
    </source>
</evidence>
<evidence type="ECO:0000256" key="8">
    <source>
        <dbReference type="ARBA" id="ARBA00023007"/>
    </source>
</evidence>
<evidence type="ECO:0000256" key="4">
    <source>
        <dbReference type="ARBA" id="ARBA00012715"/>
    </source>
</evidence>
<dbReference type="PANTHER" id="PTHR11109:SF6">
    <property type="entry name" value="GTP CYCLOHYDROLASE 1"/>
    <property type="match status" value="1"/>
</dbReference>
<dbReference type="FunFam" id="1.10.286.10:FF:000003">
    <property type="entry name" value="GTP cyclohydrolase 1"/>
    <property type="match status" value="1"/>
</dbReference>
<dbReference type="NCBIfam" id="NF006826">
    <property type="entry name" value="PRK09347.1-3"/>
    <property type="match status" value="1"/>
</dbReference>
<dbReference type="Pfam" id="PF01227">
    <property type="entry name" value="GTP_cyclohydroI"/>
    <property type="match status" value="1"/>
</dbReference>
<dbReference type="HAMAP" id="MF_00223">
    <property type="entry name" value="FolE"/>
    <property type="match status" value="1"/>
</dbReference>
<dbReference type="GO" id="GO:0046654">
    <property type="term" value="P:tetrahydrofolate biosynthetic process"/>
    <property type="evidence" value="ECO:0007669"/>
    <property type="project" value="InterPro"/>
</dbReference>
<dbReference type="Proteomes" id="UP001178461">
    <property type="component" value="Chromosome 3"/>
</dbReference>
<keyword evidence="9" id="KW-0342">GTP-binding</keyword>
<reference evidence="13" key="1">
    <citation type="submission" date="2022-12" db="EMBL/GenBank/DDBJ databases">
        <authorList>
            <person name="Alioto T."/>
            <person name="Alioto T."/>
            <person name="Gomez Garrido J."/>
        </authorList>
    </citation>
    <scope>NUCLEOTIDE SEQUENCE</scope>
</reference>
<evidence type="ECO:0000256" key="7">
    <source>
        <dbReference type="ARBA" id="ARBA00022801"/>
    </source>
</evidence>
<name>A0AA35K578_9SAUR</name>
<dbReference type="PROSITE" id="PS00859">
    <property type="entry name" value="GTP_CYCLOHYDROL_1_1"/>
    <property type="match status" value="1"/>
</dbReference>
<dbReference type="GO" id="GO:0005525">
    <property type="term" value="F:GTP binding"/>
    <property type="evidence" value="ECO:0007669"/>
    <property type="project" value="UniProtKB-KW"/>
</dbReference>
<feature type="domain" description="GTP cyclohydrolase I" evidence="12">
    <location>
        <begin position="71"/>
        <end position="247"/>
    </location>
</feature>
<dbReference type="EMBL" id="OX395128">
    <property type="protein sequence ID" value="CAI5771139.1"/>
    <property type="molecule type" value="Genomic_DNA"/>
</dbReference>
<dbReference type="InterPro" id="IPR043133">
    <property type="entry name" value="GTP-CH-I_C/QueF"/>
</dbReference>